<proteinExistence type="inferred from homology"/>
<dbReference type="PANTHER" id="PTHR43065:SF46">
    <property type="entry name" value="C4-DICARBOXYLATE TRANSPORT SENSOR PROTEIN DCTB"/>
    <property type="match status" value="1"/>
</dbReference>
<evidence type="ECO:0000313" key="19">
    <source>
        <dbReference type="EMBL" id="TWX72019.1"/>
    </source>
</evidence>
<dbReference type="CDD" id="cd00082">
    <property type="entry name" value="HisKA"/>
    <property type="match status" value="1"/>
</dbReference>
<dbReference type="Pfam" id="PF01814">
    <property type="entry name" value="Hemerythrin"/>
    <property type="match status" value="1"/>
</dbReference>
<dbReference type="Proteomes" id="UP000321822">
    <property type="component" value="Unassembled WGS sequence"/>
</dbReference>
<dbReference type="Pfam" id="PF00072">
    <property type="entry name" value="Response_reg"/>
    <property type="match status" value="1"/>
</dbReference>
<dbReference type="SUPFAM" id="SSF55874">
    <property type="entry name" value="ATPase domain of HSP90 chaperone/DNA topoisomerase II/histidine kinase"/>
    <property type="match status" value="1"/>
</dbReference>
<organism evidence="19 20">
    <name type="scientific">Colwellia demingiae</name>
    <dbReference type="NCBI Taxonomy" id="89401"/>
    <lineage>
        <taxon>Bacteria</taxon>
        <taxon>Pseudomonadati</taxon>
        <taxon>Pseudomonadota</taxon>
        <taxon>Gammaproteobacteria</taxon>
        <taxon>Alteromonadales</taxon>
        <taxon>Colwelliaceae</taxon>
        <taxon>Colwellia</taxon>
    </lineage>
</organism>
<evidence type="ECO:0000256" key="4">
    <source>
        <dbReference type="ARBA" id="ARBA00022553"/>
    </source>
</evidence>
<evidence type="ECO:0000256" key="10">
    <source>
        <dbReference type="ARBA" id="ARBA00023004"/>
    </source>
</evidence>
<evidence type="ECO:0000256" key="13">
    <source>
        <dbReference type="ARBA" id="ARBA00070616"/>
    </source>
</evidence>
<dbReference type="InterPro" id="IPR001610">
    <property type="entry name" value="PAC"/>
</dbReference>
<dbReference type="Gene3D" id="1.20.120.50">
    <property type="entry name" value="Hemerythrin-like"/>
    <property type="match status" value="1"/>
</dbReference>
<keyword evidence="20" id="KW-1185">Reference proteome</keyword>
<dbReference type="InterPro" id="IPR000700">
    <property type="entry name" value="PAS-assoc_C"/>
</dbReference>
<dbReference type="EC" id="2.7.13.3" evidence="3"/>
<comment type="catalytic activity">
    <reaction evidence="1">
        <text>ATP + protein L-histidine = ADP + protein N-phospho-L-histidine.</text>
        <dbReference type="EC" id="2.7.13.3"/>
    </reaction>
</comment>
<keyword evidence="7" id="KW-0547">Nucleotide-binding</keyword>
<comment type="function">
    <text evidence="12">Putative oxygen sensor; modulates the activity of FixJ, a transcriptional activator of nitrogen fixation fixK gene. FixL probably acts as a kinase that phosphorylates FixJ.</text>
</comment>
<dbReference type="InterPro" id="IPR011006">
    <property type="entry name" value="CheY-like_superfamily"/>
</dbReference>
<dbReference type="SMART" id="SM00388">
    <property type="entry name" value="HisKA"/>
    <property type="match status" value="1"/>
</dbReference>
<dbReference type="PROSITE" id="PS50110">
    <property type="entry name" value="RESPONSE_REGULATORY"/>
    <property type="match status" value="1"/>
</dbReference>
<keyword evidence="9" id="KW-0067">ATP-binding</keyword>
<dbReference type="InterPro" id="IPR036890">
    <property type="entry name" value="HATPase_C_sf"/>
</dbReference>
<evidence type="ECO:0000256" key="7">
    <source>
        <dbReference type="ARBA" id="ARBA00022741"/>
    </source>
</evidence>
<keyword evidence="10" id="KW-0408">Iron</keyword>
<evidence type="ECO:0000256" key="5">
    <source>
        <dbReference type="ARBA" id="ARBA00022679"/>
    </source>
</evidence>
<comment type="caution">
    <text evidence="19">The sequence shown here is derived from an EMBL/GenBank/DDBJ whole genome shotgun (WGS) entry which is preliminary data.</text>
</comment>
<evidence type="ECO:0000256" key="6">
    <source>
        <dbReference type="ARBA" id="ARBA00022723"/>
    </source>
</evidence>
<dbReference type="InterPro" id="IPR016131">
    <property type="entry name" value="Haemerythrin_Fe_BS"/>
</dbReference>
<dbReference type="SMART" id="SM00448">
    <property type="entry name" value="REC"/>
    <property type="match status" value="1"/>
</dbReference>
<dbReference type="Pfam" id="PF08448">
    <property type="entry name" value="PAS_4"/>
    <property type="match status" value="1"/>
</dbReference>
<dbReference type="PROSITE" id="PS50113">
    <property type="entry name" value="PAC"/>
    <property type="match status" value="1"/>
</dbReference>
<dbReference type="InterPro" id="IPR000014">
    <property type="entry name" value="PAS"/>
</dbReference>
<evidence type="ECO:0000256" key="2">
    <source>
        <dbReference type="ARBA" id="ARBA00010587"/>
    </source>
</evidence>
<dbReference type="Pfam" id="PF02518">
    <property type="entry name" value="HATPase_c"/>
    <property type="match status" value="1"/>
</dbReference>
<dbReference type="InterPro" id="IPR012312">
    <property type="entry name" value="Hemerythrin-like"/>
</dbReference>
<dbReference type="PRINTS" id="PR00344">
    <property type="entry name" value="BCTRLSENSOR"/>
</dbReference>
<dbReference type="FunFam" id="3.30.450.20:FF:000060">
    <property type="entry name" value="Sensor protein FixL"/>
    <property type="match status" value="1"/>
</dbReference>
<dbReference type="InterPro" id="IPR003594">
    <property type="entry name" value="HATPase_dom"/>
</dbReference>
<dbReference type="InterPro" id="IPR035938">
    <property type="entry name" value="Hemerythrin-like_sf"/>
</dbReference>
<dbReference type="PROSITE" id="PS50112">
    <property type="entry name" value="PAS"/>
    <property type="match status" value="2"/>
</dbReference>
<evidence type="ECO:0000259" key="15">
    <source>
        <dbReference type="PROSITE" id="PS50109"/>
    </source>
</evidence>
<keyword evidence="5" id="KW-0808">Transferase</keyword>
<dbReference type="InterPro" id="IPR001789">
    <property type="entry name" value="Sig_transdc_resp-reg_receiver"/>
</dbReference>
<dbReference type="GO" id="GO:0005524">
    <property type="term" value="F:ATP binding"/>
    <property type="evidence" value="ECO:0007669"/>
    <property type="project" value="UniProtKB-KW"/>
</dbReference>
<evidence type="ECO:0000313" key="20">
    <source>
        <dbReference type="Proteomes" id="UP000321822"/>
    </source>
</evidence>
<dbReference type="Pfam" id="PF08447">
    <property type="entry name" value="PAS_3"/>
    <property type="match status" value="1"/>
</dbReference>
<feature type="domain" description="PAC" evidence="18">
    <location>
        <begin position="43"/>
        <end position="95"/>
    </location>
</feature>
<keyword evidence="4 14" id="KW-0597">Phosphoprotein</keyword>
<dbReference type="SMART" id="SM00086">
    <property type="entry name" value="PAC"/>
    <property type="match status" value="3"/>
</dbReference>
<dbReference type="PANTHER" id="PTHR43065">
    <property type="entry name" value="SENSOR HISTIDINE KINASE"/>
    <property type="match status" value="1"/>
</dbReference>
<feature type="modified residue" description="4-aspartylphosphate" evidence="14">
    <location>
        <position position="655"/>
    </location>
</feature>
<evidence type="ECO:0000259" key="17">
    <source>
        <dbReference type="PROSITE" id="PS50112"/>
    </source>
</evidence>
<dbReference type="AlphaFoldDB" id="A0A5C6QT15"/>
<evidence type="ECO:0000259" key="16">
    <source>
        <dbReference type="PROSITE" id="PS50110"/>
    </source>
</evidence>
<dbReference type="InterPro" id="IPR035965">
    <property type="entry name" value="PAS-like_dom_sf"/>
</dbReference>
<evidence type="ECO:0000256" key="14">
    <source>
        <dbReference type="PROSITE-ProRule" id="PRU00169"/>
    </source>
</evidence>
<dbReference type="SMART" id="SM00387">
    <property type="entry name" value="HATPase_c"/>
    <property type="match status" value="1"/>
</dbReference>
<feature type="domain" description="Histidine kinase" evidence="15">
    <location>
        <begin position="363"/>
        <end position="583"/>
    </location>
</feature>
<gene>
    <name evidence="19" type="ORF">ESZ36_01960</name>
</gene>
<dbReference type="CDD" id="cd12107">
    <property type="entry name" value="Hemerythrin"/>
    <property type="match status" value="1"/>
</dbReference>
<dbReference type="InterPro" id="IPR005467">
    <property type="entry name" value="His_kinase_dom"/>
</dbReference>
<dbReference type="SUPFAM" id="SSF55785">
    <property type="entry name" value="PYP-like sensor domain (PAS domain)"/>
    <property type="match status" value="3"/>
</dbReference>
<dbReference type="InterPro" id="IPR013655">
    <property type="entry name" value="PAS_fold_3"/>
</dbReference>
<dbReference type="RefSeq" id="WP_146782780.1">
    <property type="nucleotide sequence ID" value="NZ_VOLT01000001.1"/>
</dbReference>
<evidence type="ECO:0000256" key="11">
    <source>
        <dbReference type="ARBA" id="ARBA00023012"/>
    </source>
</evidence>
<feature type="domain" description="PAS" evidence="17">
    <location>
        <begin position="221"/>
        <end position="291"/>
    </location>
</feature>
<dbReference type="Gene3D" id="3.40.50.2300">
    <property type="match status" value="1"/>
</dbReference>
<dbReference type="InterPro" id="IPR012827">
    <property type="entry name" value="Hemerythrin_metal-bd"/>
</dbReference>
<dbReference type="SMART" id="SM00091">
    <property type="entry name" value="PAS"/>
    <property type="match status" value="2"/>
</dbReference>
<dbReference type="Pfam" id="PF13426">
    <property type="entry name" value="PAS_9"/>
    <property type="match status" value="1"/>
</dbReference>
<accession>A0A5C6QT15</accession>
<sequence>MLGFQANDLLTGKVNYADMVHPQDLARVIKEVDFFTEKGVEHFTQEYRMLSPSGQLFWVDDKTTIERSDDGSVALYQGIIIDITDKKQAEIELEQSNTLIKNVINSTPDLIYAKNTDHQYILANNAFAHYLKQPVEFFIGKTDKQLGFSNEQINKFKIEEQEILNGNSIPISSCRTFYDDNKVVDASKFPLRKDNGEIEGIIYVGHDVTENIDNLIKISEQQKELTQTIDAIFDAVITINDLGLIQSCNRATGLMFGYSTEELIGKNVSLLMPDNVASQHDDYINNHLKTGENKIIGKGRELVGINKNQIEFPLLLTIAELPENLDERKRFVGVCHDLSKIKQHEKRLNRTQKMEALGQLTGGIAHDYNNVLGVILGYSDILKSQLQEQPALFDFVDQINQAGNRGAKLTRKLLSFSRQSPESSQESNLNNIVKNNKDVLRKTLLSVELRLNLNDDISQVDIDQNSFEDVLLNMAINAMHAMPEGGVLTLSTREVTLSKEQASSFNVHQGKYVQLSIEDNGSGMSQTVQDKIFEPFFSTKGEQGSGLGLSQVYGFMKSSLGAINVYSELGEGTRFSLYFPVVKTENKTENIDENINENLNVAGNETILVVDDEPQLRTLAQTILMEKGYRVLTAENGIEALDVLEKNAIDLLFSDIIMPKMNGYLLVEKAQKLYPTLKILLASGFQGDQVGNKIKLDEAIIEKPYDNNFLLSRVRNCLDKQNADIIEYHKQETKTNSNENTQKSAEILQVTRLLWTDEMSIDDGGILDTDHQFMCILLNRCQDLLTVEDFHQPLQEIITELVEYTQQHFAREELAMKRCHYPYTKNHCDVHQMIVKQLTQKLKSCSDKEILLWLCTEMCEWLIDHFIVMDKPLHKYIVKSRELEGNVLKAHVEGDDNDQ</sequence>
<dbReference type="SUPFAM" id="SSF52172">
    <property type="entry name" value="CheY-like"/>
    <property type="match status" value="1"/>
</dbReference>
<dbReference type="GO" id="GO:0046872">
    <property type="term" value="F:metal ion binding"/>
    <property type="evidence" value="ECO:0007669"/>
    <property type="project" value="UniProtKB-KW"/>
</dbReference>
<reference evidence="19 20" key="1">
    <citation type="submission" date="2019-07" db="EMBL/GenBank/DDBJ databases">
        <title>Genomes of sea-ice associated Colwellia species.</title>
        <authorList>
            <person name="Bowman J.P."/>
        </authorList>
    </citation>
    <scope>NUCLEOTIDE SEQUENCE [LARGE SCALE GENOMIC DNA]</scope>
    <source>
        <strain evidence="19 20">ACAM 459</strain>
    </source>
</reference>
<evidence type="ECO:0000259" key="18">
    <source>
        <dbReference type="PROSITE" id="PS50113"/>
    </source>
</evidence>
<comment type="similarity">
    <text evidence="2">Belongs to the hemerythrin family.</text>
</comment>
<name>A0A5C6QT15_9GAMM</name>
<dbReference type="PROSITE" id="PS50109">
    <property type="entry name" value="HIS_KIN"/>
    <property type="match status" value="1"/>
</dbReference>
<keyword evidence="6" id="KW-0479">Metal-binding</keyword>
<dbReference type="InterPro" id="IPR004358">
    <property type="entry name" value="Sig_transdc_His_kin-like_C"/>
</dbReference>
<keyword evidence="8" id="KW-0418">Kinase</keyword>
<dbReference type="InterPro" id="IPR003661">
    <property type="entry name" value="HisK_dim/P_dom"/>
</dbReference>
<dbReference type="SUPFAM" id="SSF47188">
    <property type="entry name" value="Hemerythrin-like"/>
    <property type="match status" value="1"/>
</dbReference>
<dbReference type="InterPro" id="IPR036097">
    <property type="entry name" value="HisK_dim/P_sf"/>
</dbReference>
<dbReference type="NCBIfam" id="TIGR00229">
    <property type="entry name" value="sensory_box"/>
    <property type="match status" value="2"/>
</dbReference>
<dbReference type="CDD" id="cd00130">
    <property type="entry name" value="PAS"/>
    <property type="match status" value="2"/>
</dbReference>
<evidence type="ECO:0000256" key="9">
    <source>
        <dbReference type="ARBA" id="ARBA00022840"/>
    </source>
</evidence>
<evidence type="ECO:0000256" key="8">
    <source>
        <dbReference type="ARBA" id="ARBA00022777"/>
    </source>
</evidence>
<dbReference type="InterPro" id="IPR013656">
    <property type="entry name" value="PAS_4"/>
</dbReference>
<dbReference type="PROSITE" id="PS00550">
    <property type="entry name" value="HEMERYTHRINS"/>
    <property type="match status" value="1"/>
</dbReference>
<dbReference type="Gene3D" id="1.10.287.130">
    <property type="match status" value="1"/>
</dbReference>
<feature type="domain" description="PAS" evidence="17">
    <location>
        <begin position="1"/>
        <end position="39"/>
    </location>
</feature>
<evidence type="ECO:0000256" key="3">
    <source>
        <dbReference type="ARBA" id="ARBA00012438"/>
    </source>
</evidence>
<dbReference type="SUPFAM" id="SSF47384">
    <property type="entry name" value="Homodimeric domain of signal transducing histidine kinase"/>
    <property type="match status" value="1"/>
</dbReference>
<protein>
    <recommendedName>
        <fullName evidence="13">Sensor protein FixL</fullName>
        <ecNumber evidence="3">2.7.13.3</ecNumber>
    </recommendedName>
</protein>
<evidence type="ECO:0000256" key="1">
    <source>
        <dbReference type="ARBA" id="ARBA00000085"/>
    </source>
</evidence>
<dbReference type="Gene3D" id="3.30.565.10">
    <property type="entry name" value="Histidine kinase-like ATPase, C-terminal domain"/>
    <property type="match status" value="1"/>
</dbReference>
<dbReference type="NCBIfam" id="TIGR02481">
    <property type="entry name" value="hemeryth_dom"/>
    <property type="match status" value="1"/>
</dbReference>
<evidence type="ECO:0000256" key="12">
    <source>
        <dbReference type="ARBA" id="ARBA00059827"/>
    </source>
</evidence>
<dbReference type="GO" id="GO:0000155">
    <property type="term" value="F:phosphorelay sensor kinase activity"/>
    <property type="evidence" value="ECO:0007669"/>
    <property type="project" value="InterPro"/>
</dbReference>
<dbReference type="Gene3D" id="3.30.450.20">
    <property type="entry name" value="PAS domain"/>
    <property type="match status" value="3"/>
</dbReference>
<feature type="domain" description="Response regulatory" evidence="16">
    <location>
        <begin position="606"/>
        <end position="718"/>
    </location>
</feature>
<dbReference type="OrthoDB" id="9772100at2"/>
<dbReference type="EMBL" id="VOLT01000001">
    <property type="protein sequence ID" value="TWX72019.1"/>
    <property type="molecule type" value="Genomic_DNA"/>
</dbReference>
<keyword evidence="11" id="KW-0902">Two-component regulatory system</keyword>